<evidence type="ECO:0000313" key="8">
    <source>
        <dbReference type="EMBL" id="QPC83995.1"/>
    </source>
</evidence>
<dbReference type="CDD" id="cd01146">
    <property type="entry name" value="FhuD"/>
    <property type="match status" value="2"/>
</dbReference>
<organism evidence="8 9">
    <name type="scientific">Phototrophicus methaneseepsis</name>
    <dbReference type="NCBI Taxonomy" id="2710758"/>
    <lineage>
        <taxon>Bacteria</taxon>
        <taxon>Bacillati</taxon>
        <taxon>Chloroflexota</taxon>
        <taxon>Candidatus Thermofontia</taxon>
        <taxon>Phototrophicales</taxon>
        <taxon>Phototrophicaceae</taxon>
        <taxon>Phototrophicus</taxon>
    </lineage>
</organism>
<evidence type="ECO:0000256" key="1">
    <source>
        <dbReference type="ARBA" id="ARBA00004196"/>
    </source>
</evidence>
<dbReference type="PANTHER" id="PTHR30532">
    <property type="entry name" value="IRON III DICITRATE-BINDING PERIPLASMIC PROTEIN"/>
    <property type="match status" value="1"/>
</dbReference>
<dbReference type="EMBL" id="CP062983">
    <property type="protein sequence ID" value="QPC83995.1"/>
    <property type="molecule type" value="Genomic_DNA"/>
</dbReference>
<evidence type="ECO:0000256" key="4">
    <source>
        <dbReference type="ARBA" id="ARBA00022729"/>
    </source>
</evidence>
<dbReference type="Proteomes" id="UP000594468">
    <property type="component" value="Chromosome"/>
</dbReference>
<keyword evidence="3" id="KW-0813">Transport</keyword>
<feature type="coiled-coil region" evidence="5">
    <location>
        <begin position="154"/>
        <end position="181"/>
    </location>
</feature>
<dbReference type="InterPro" id="IPR051313">
    <property type="entry name" value="Bact_iron-sidero_bind"/>
</dbReference>
<evidence type="ECO:0000259" key="7">
    <source>
        <dbReference type="PROSITE" id="PS50983"/>
    </source>
</evidence>
<dbReference type="PANTHER" id="PTHR30532:SF25">
    <property type="entry name" value="IRON(III) DICITRATE-BINDING PERIPLASMIC PROTEIN"/>
    <property type="match status" value="1"/>
</dbReference>
<dbReference type="RefSeq" id="WP_195172059.1">
    <property type="nucleotide sequence ID" value="NZ_CP062983.1"/>
</dbReference>
<name>A0A7S8EBL6_9CHLR</name>
<dbReference type="InterPro" id="IPR002491">
    <property type="entry name" value="ABC_transptr_periplasmic_BD"/>
</dbReference>
<dbReference type="PROSITE" id="PS50983">
    <property type="entry name" value="FE_B12_PBP"/>
    <property type="match status" value="2"/>
</dbReference>
<sequence length="632" mass="68874">MKKRFYLQFAWVALLLIAILPAMAQNDEATRCMEGYRIIEHAMGMTCVPETPQRVITLDTGETDNALALGANIVGAPVEDVLAYQDYLSDQLEGITSIGSISEPNLEAILALEPDLILGSKQRYEAVYDQLSQIAPTVFTESLRVPWQDNFLLHAEALNKTEEADELLAQYEANIADVQGALGDAIDNTTISIIRFRPGQVRLYLKSSYIGYILQDVGLPRPASQDEDVFSSEISLEEVDAVDADYIFITGYAEDDSDLDRFLESPLWQTLGGVQSGHAIDVNDDTWIAGLGVQAANLVLEDLKAILAPSSEEPAEEAGTDETASESITCEEGTKLVTHDLGESCVPLEPQRVVALDMAIMELMMVADMQPAASSELVSMTYALMHPELSEDFATFYGDAPDMGYPPNIEVILNVQPDLIIGPSDFFTESIYPELNAIAPTVLYEADPGNWRTRLIFAGEVLGLTDTVDEILADYDARVAELSDVLGESAGETTVSLVRALPDQIGLVLAGTNAANVVASVGLARPESQSVDYDYVLSELDGRPELLISEEELALADADVVFVFSSSEDNGLTDNPLWNALPAVQDGRSHVVGYYWWGDSFISAHRMLDDLFEYVAGIEPENPNPFAEGLSE</sequence>
<feature type="domain" description="Fe/B12 periplasmic-binding" evidence="7">
    <location>
        <begin position="352"/>
        <end position="619"/>
    </location>
</feature>
<dbReference type="Gene3D" id="3.40.50.1980">
    <property type="entry name" value="Nitrogenase molybdenum iron protein domain"/>
    <property type="match status" value="4"/>
</dbReference>
<evidence type="ECO:0000256" key="2">
    <source>
        <dbReference type="ARBA" id="ARBA00008814"/>
    </source>
</evidence>
<dbReference type="KEGG" id="pmet:G4Y79_06340"/>
<feature type="chain" id="PRO_5032944959" evidence="6">
    <location>
        <begin position="25"/>
        <end position="632"/>
    </location>
</feature>
<dbReference type="GO" id="GO:1901678">
    <property type="term" value="P:iron coordination entity transport"/>
    <property type="evidence" value="ECO:0007669"/>
    <property type="project" value="UniProtKB-ARBA"/>
</dbReference>
<gene>
    <name evidence="8" type="ORF">G4Y79_06340</name>
</gene>
<keyword evidence="4 6" id="KW-0732">Signal</keyword>
<dbReference type="AlphaFoldDB" id="A0A7S8EBL6"/>
<keyword evidence="9" id="KW-1185">Reference proteome</keyword>
<feature type="signal peptide" evidence="6">
    <location>
        <begin position="1"/>
        <end position="24"/>
    </location>
</feature>
<evidence type="ECO:0000256" key="5">
    <source>
        <dbReference type="SAM" id="Coils"/>
    </source>
</evidence>
<comment type="subcellular location">
    <subcellularLocation>
        <location evidence="1">Cell envelope</location>
    </subcellularLocation>
</comment>
<evidence type="ECO:0000313" key="9">
    <source>
        <dbReference type="Proteomes" id="UP000594468"/>
    </source>
</evidence>
<comment type="similarity">
    <text evidence="2">Belongs to the bacterial solute-binding protein 8 family.</text>
</comment>
<evidence type="ECO:0000256" key="3">
    <source>
        <dbReference type="ARBA" id="ARBA00022448"/>
    </source>
</evidence>
<keyword evidence="5" id="KW-0175">Coiled coil</keyword>
<proteinExistence type="inferred from homology"/>
<dbReference type="Pfam" id="PF01497">
    <property type="entry name" value="Peripla_BP_2"/>
    <property type="match status" value="2"/>
</dbReference>
<protein>
    <submittedName>
        <fullName evidence="8">Iron-siderophore ABC transporter substrate-binding protein</fullName>
    </submittedName>
</protein>
<evidence type="ECO:0000256" key="6">
    <source>
        <dbReference type="SAM" id="SignalP"/>
    </source>
</evidence>
<dbReference type="GO" id="GO:0030288">
    <property type="term" value="C:outer membrane-bounded periplasmic space"/>
    <property type="evidence" value="ECO:0007669"/>
    <property type="project" value="TreeGrafter"/>
</dbReference>
<reference evidence="8 9" key="1">
    <citation type="submission" date="2020-02" db="EMBL/GenBank/DDBJ databases">
        <authorList>
            <person name="Zheng R.K."/>
            <person name="Sun C.M."/>
        </authorList>
    </citation>
    <scope>NUCLEOTIDE SEQUENCE [LARGE SCALE GENOMIC DNA]</scope>
    <source>
        <strain evidence="9">rifampicinis</strain>
    </source>
</reference>
<accession>A0A7S8EBL6</accession>
<feature type="domain" description="Fe/B12 periplasmic-binding" evidence="7">
    <location>
        <begin position="54"/>
        <end position="311"/>
    </location>
</feature>
<dbReference type="SUPFAM" id="SSF53807">
    <property type="entry name" value="Helical backbone' metal receptor"/>
    <property type="match status" value="2"/>
</dbReference>